<dbReference type="GO" id="GO:1900458">
    <property type="term" value="P:negative regulation of brassinosteroid mediated signaling pathway"/>
    <property type="evidence" value="ECO:0000318"/>
    <property type="project" value="GO_Central"/>
</dbReference>
<name>A0A0K9Q1P1_ZOSMR</name>
<dbReference type="GO" id="GO:0098876">
    <property type="term" value="P:vesicle-mediated transport to the plasma membrane"/>
    <property type="evidence" value="ECO:0000318"/>
    <property type="project" value="GO_Central"/>
</dbReference>
<dbReference type="GO" id="GO:0016020">
    <property type="term" value="C:membrane"/>
    <property type="evidence" value="ECO:0000318"/>
    <property type="project" value="GO_Central"/>
</dbReference>
<proteinExistence type="predicted"/>
<feature type="transmembrane region" description="Helical" evidence="6">
    <location>
        <begin position="52"/>
        <end position="74"/>
    </location>
</feature>
<evidence type="ECO:0000256" key="2">
    <source>
        <dbReference type="ARBA" id="ARBA00022692"/>
    </source>
</evidence>
<dbReference type="GO" id="GO:0022857">
    <property type="term" value="F:transmembrane transporter activity"/>
    <property type="evidence" value="ECO:0000318"/>
    <property type="project" value="GO_Central"/>
</dbReference>
<comment type="subcellular location">
    <subcellularLocation>
        <location evidence="1">Membrane</location>
        <topology evidence="1">Multi-pass membrane protein</topology>
    </subcellularLocation>
</comment>
<evidence type="ECO:0000256" key="5">
    <source>
        <dbReference type="SAM" id="MobiDB-lite"/>
    </source>
</evidence>
<dbReference type="STRING" id="29655.A0A0K9Q1P1"/>
<feature type="transmembrane region" description="Helical" evidence="6">
    <location>
        <begin position="241"/>
        <end position="261"/>
    </location>
</feature>
<dbReference type="OMA" id="NSWNREF"/>
<dbReference type="PANTHER" id="PTHR23423">
    <property type="entry name" value="ORGANIC SOLUTE TRANSPORTER-RELATED"/>
    <property type="match status" value="1"/>
</dbReference>
<dbReference type="EMBL" id="LFYR01000192">
    <property type="protein sequence ID" value="KMZ75206.1"/>
    <property type="molecule type" value="Genomic_DNA"/>
</dbReference>
<keyword evidence="3 6" id="KW-1133">Transmembrane helix</keyword>
<keyword evidence="4 6" id="KW-0472">Membrane</keyword>
<accession>A0A0K9Q1P1</accession>
<feature type="transmembrane region" description="Helical" evidence="6">
    <location>
        <begin position="199"/>
        <end position="220"/>
    </location>
</feature>
<feature type="transmembrane region" description="Helical" evidence="6">
    <location>
        <begin position="20"/>
        <end position="46"/>
    </location>
</feature>
<comment type="caution">
    <text evidence="7">The sequence shown here is derived from an EMBL/GenBank/DDBJ whole genome shotgun (WGS) entry which is preliminary data.</text>
</comment>
<evidence type="ECO:0000313" key="7">
    <source>
        <dbReference type="EMBL" id="KMZ75206.1"/>
    </source>
</evidence>
<dbReference type="SMART" id="SM01417">
    <property type="entry name" value="Solute_trans_a"/>
    <property type="match status" value="1"/>
</dbReference>
<evidence type="ECO:0000313" key="8">
    <source>
        <dbReference type="Proteomes" id="UP000036987"/>
    </source>
</evidence>
<sequence length="474" mass="54150">MSTLTEMVSILGFLPSWPILSAGVFVAVSGVLSLFLICEHLAVYYLPEEQKFLIGLILMVPVYAVESFLSLLNYKIAFFCEIMRDCYEAFALYCFERYLIACLGGEERTIALMKNQTRLSSAMPLLLEVSYVETVVEHPFPLNYILKQWYLGSDFYYSVKIGIVQYMILKTICALLAIFLQLFGIYGEGKFEWRYGYPYLAVVLNFSQTWALYCLVQFYSVTKDKLEPIKPLPKFLTFKSIVFLTWWQGIVVAFLFSMGFGKGFLAQELKTRIQDYFICIEMGMAAVVHLYVFPAKPYQLGERCIRNVAVLTDYACLGMPPDPEEVWESERATKMHFARPEEKAKRLNFPQSVRDVVVGSSGIVADDVKYTVSHVVEPMERGIARTKQAISKLSSSVKRPKKWKKKSRDDSYLVPMESRTWDILSEGREKLSEGGNSNGTGSYSDSSLCVKQDRRTSVSRTGNHSFEFNGERWA</sequence>
<evidence type="ECO:0000256" key="1">
    <source>
        <dbReference type="ARBA" id="ARBA00004141"/>
    </source>
</evidence>
<keyword evidence="2 6" id="KW-0812">Transmembrane</keyword>
<feature type="transmembrane region" description="Helical" evidence="6">
    <location>
        <begin position="167"/>
        <end position="187"/>
    </location>
</feature>
<organism evidence="7 8">
    <name type="scientific">Zostera marina</name>
    <name type="common">Eelgrass</name>
    <dbReference type="NCBI Taxonomy" id="29655"/>
    <lineage>
        <taxon>Eukaryota</taxon>
        <taxon>Viridiplantae</taxon>
        <taxon>Streptophyta</taxon>
        <taxon>Embryophyta</taxon>
        <taxon>Tracheophyta</taxon>
        <taxon>Spermatophyta</taxon>
        <taxon>Magnoliopsida</taxon>
        <taxon>Liliopsida</taxon>
        <taxon>Zosteraceae</taxon>
        <taxon>Zostera</taxon>
    </lineage>
</organism>
<dbReference type="AlphaFoldDB" id="A0A0K9Q1P1"/>
<keyword evidence="8" id="KW-1185">Reference proteome</keyword>
<dbReference type="Proteomes" id="UP000036987">
    <property type="component" value="Unassembled WGS sequence"/>
</dbReference>
<evidence type="ECO:0000256" key="6">
    <source>
        <dbReference type="SAM" id="Phobius"/>
    </source>
</evidence>
<dbReference type="OrthoDB" id="5348404at2759"/>
<reference evidence="8" key="1">
    <citation type="journal article" date="2016" name="Nature">
        <title>The genome of the seagrass Zostera marina reveals angiosperm adaptation to the sea.</title>
        <authorList>
            <person name="Olsen J.L."/>
            <person name="Rouze P."/>
            <person name="Verhelst B."/>
            <person name="Lin Y.-C."/>
            <person name="Bayer T."/>
            <person name="Collen J."/>
            <person name="Dattolo E."/>
            <person name="De Paoli E."/>
            <person name="Dittami S."/>
            <person name="Maumus F."/>
            <person name="Michel G."/>
            <person name="Kersting A."/>
            <person name="Lauritano C."/>
            <person name="Lohaus R."/>
            <person name="Toepel M."/>
            <person name="Tonon T."/>
            <person name="Vanneste K."/>
            <person name="Amirebrahimi M."/>
            <person name="Brakel J."/>
            <person name="Bostroem C."/>
            <person name="Chovatia M."/>
            <person name="Grimwood J."/>
            <person name="Jenkins J.W."/>
            <person name="Jueterbock A."/>
            <person name="Mraz A."/>
            <person name="Stam W.T."/>
            <person name="Tice H."/>
            <person name="Bornberg-Bauer E."/>
            <person name="Green P.J."/>
            <person name="Pearson G.A."/>
            <person name="Procaccini G."/>
            <person name="Duarte C.M."/>
            <person name="Schmutz J."/>
            <person name="Reusch T.B.H."/>
            <person name="Van de Peer Y."/>
        </authorList>
    </citation>
    <scope>NUCLEOTIDE SEQUENCE [LARGE SCALE GENOMIC DNA]</scope>
    <source>
        <strain evidence="8">cv. Finnish</strain>
    </source>
</reference>
<protein>
    <submittedName>
        <fullName evidence="7">Uncharacterized protein</fullName>
    </submittedName>
</protein>
<gene>
    <name evidence="7" type="ORF">ZOSMA_117G00240</name>
</gene>
<dbReference type="Pfam" id="PF03619">
    <property type="entry name" value="Solute_trans_a"/>
    <property type="match status" value="1"/>
</dbReference>
<feature type="compositionally biased region" description="Polar residues" evidence="5">
    <location>
        <begin position="439"/>
        <end position="449"/>
    </location>
</feature>
<feature type="region of interest" description="Disordered" evidence="5">
    <location>
        <begin position="429"/>
        <end position="474"/>
    </location>
</feature>
<evidence type="ECO:0000256" key="4">
    <source>
        <dbReference type="ARBA" id="ARBA00023136"/>
    </source>
</evidence>
<dbReference type="InterPro" id="IPR005178">
    <property type="entry name" value="Ostalpha/TMEM184C"/>
</dbReference>
<evidence type="ECO:0000256" key="3">
    <source>
        <dbReference type="ARBA" id="ARBA00022989"/>
    </source>
</evidence>